<reference evidence="2 3" key="1">
    <citation type="submission" date="2023-09" db="EMBL/GenBank/DDBJ databases">
        <authorList>
            <person name="Rey-Velasco X."/>
        </authorList>
    </citation>
    <scope>NUCLEOTIDE SEQUENCE [LARGE SCALE GENOMIC DNA]</scope>
    <source>
        <strain evidence="2 3">F297</strain>
    </source>
</reference>
<feature type="transmembrane region" description="Helical" evidence="1">
    <location>
        <begin position="53"/>
        <end position="77"/>
    </location>
</feature>
<sequence>MIILGISLLIAVSIDIIKTVIFIDGSGTFSKFLAAGIWQIFYFIGGKKGSSKVLTFAGGTILIVLVLFWILMIWGGYSLIFLSDPDSVVDTTTKKPASTIGNIYYVGYTLTSLGNGDLKSGSDFWRIISNIMGISSMFFTTLGISYVLPVLQAVIAKRSLAIYITKLGRTPNQIIKKGWNGKSFSALYDRFTTLENMLLQHSERHLAYPVLHYFHSNYKDYSAPLRLAALDEAITIQEIFELDKTDQAYNWNALRGAMDNYIVRLDNTFTGSPDKAPPFPYENPLNNSTVLENGKEEELRQYQQRRCKLLGLINKDGWEWEDLLS</sequence>
<organism evidence="2 3">
    <name type="scientific">Autumnicola edwardsiae</name>
    <dbReference type="NCBI Taxonomy" id="3075594"/>
    <lineage>
        <taxon>Bacteria</taxon>
        <taxon>Pseudomonadati</taxon>
        <taxon>Bacteroidota</taxon>
        <taxon>Flavobacteriia</taxon>
        <taxon>Flavobacteriales</taxon>
        <taxon>Flavobacteriaceae</taxon>
        <taxon>Autumnicola</taxon>
    </lineage>
</organism>
<name>A0ABU3CYP1_9FLAO</name>
<proteinExistence type="predicted"/>
<evidence type="ECO:0000256" key="1">
    <source>
        <dbReference type="SAM" id="Phobius"/>
    </source>
</evidence>
<keyword evidence="3" id="KW-1185">Reference proteome</keyword>
<accession>A0ABU3CYP1</accession>
<evidence type="ECO:0008006" key="4">
    <source>
        <dbReference type="Google" id="ProtNLM"/>
    </source>
</evidence>
<dbReference type="Proteomes" id="UP001248819">
    <property type="component" value="Unassembled WGS sequence"/>
</dbReference>
<keyword evidence="1" id="KW-0472">Membrane</keyword>
<keyword evidence="1" id="KW-0812">Transmembrane</keyword>
<dbReference type="SUPFAM" id="SSF81324">
    <property type="entry name" value="Voltage-gated potassium channels"/>
    <property type="match status" value="1"/>
</dbReference>
<dbReference type="EMBL" id="JAVRHP010000100">
    <property type="protein sequence ID" value="MDT0651312.1"/>
    <property type="molecule type" value="Genomic_DNA"/>
</dbReference>
<comment type="caution">
    <text evidence="2">The sequence shown here is derived from an EMBL/GenBank/DDBJ whole genome shotgun (WGS) entry which is preliminary data.</text>
</comment>
<gene>
    <name evidence="2" type="ORF">RM529_14245</name>
</gene>
<feature type="transmembrane region" description="Helical" evidence="1">
    <location>
        <begin position="127"/>
        <end position="148"/>
    </location>
</feature>
<keyword evidence="1" id="KW-1133">Transmembrane helix</keyword>
<dbReference type="RefSeq" id="WP_311485437.1">
    <property type="nucleotide sequence ID" value="NZ_JAVRHP010000100.1"/>
</dbReference>
<evidence type="ECO:0000313" key="3">
    <source>
        <dbReference type="Proteomes" id="UP001248819"/>
    </source>
</evidence>
<protein>
    <recommendedName>
        <fullName evidence="4">Potassium channel domain-containing protein</fullName>
    </recommendedName>
</protein>
<feature type="transmembrane region" description="Helical" evidence="1">
    <location>
        <begin position="29"/>
        <end position="46"/>
    </location>
</feature>
<evidence type="ECO:0000313" key="2">
    <source>
        <dbReference type="EMBL" id="MDT0651312.1"/>
    </source>
</evidence>